<keyword evidence="3" id="KW-1185">Reference proteome</keyword>
<comment type="caution">
    <text evidence="2">The sequence shown here is derived from an EMBL/GenBank/DDBJ whole genome shotgun (WGS) entry which is preliminary data.</text>
</comment>
<gene>
    <name evidence="2" type="ORF">DFJ67_3332</name>
</gene>
<feature type="compositionally biased region" description="Basic and acidic residues" evidence="1">
    <location>
        <begin position="46"/>
        <end position="62"/>
    </location>
</feature>
<dbReference type="Proteomes" id="UP000256913">
    <property type="component" value="Unassembled WGS sequence"/>
</dbReference>
<name>A0A3D9ZJ84_9ACTN</name>
<sequence length="231" mass="25282">MRQLQFFTTKELAVMRDRTASRNYSAAGDEFRREHQRHRAWGLGQRHAERLRQLRGTDRDPRSPTVSGNHPGPAIPPVSEASTPPNQPPQATPSPNVVARQHRSRDAKAADQSGPPAKASLATKASTTLVGDSPSGLAEKTPTSPTKTTIGHLRAPAKGASQPSTKAFTEPTRSHSCARRETHHHGPQRPIHVPNKNCTGATFRRTHSRGPPERRSRPALQRPTTFAGTRQ</sequence>
<protein>
    <submittedName>
        <fullName evidence="2">Uncharacterized protein</fullName>
    </submittedName>
</protein>
<accession>A0A3D9ZJ84</accession>
<proteinExistence type="predicted"/>
<evidence type="ECO:0000313" key="3">
    <source>
        <dbReference type="Proteomes" id="UP000256913"/>
    </source>
</evidence>
<dbReference type="EMBL" id="QUMQ01000001">
    <property type="protein sequence ID" value="REF97335.1"/>
    <property type="molecule type" value="Genomic_DNA"/>
</dbReference>
<evidence type="ECO:0000313" key="2">
    <source>
        <dbReference type="EMBL" id="REF97335.1"/>
    </source>
</evidence>
<dbReference type="AlphaFoldDB" id="A0A3D9ZJ84"/>
<reference evidence="2 3" key="1">
    <citation type="submission" date="2018-08" db="EMBL/GenBank/DDBJ databases">
        <title>Sequencing the genomes of 1000 actinobacteria strains.</title>
        <authorList>
            <person name="Klenk H.-P."/>
        </authorList>
    </citation>
    <scope>NUCLEOTIDE SEQUENCE [LARGE SCALE GENOMIC DNA]</scope>
    <source>
        <strain evidence="2 3">DSM 44099</strain>
    </source>
</reference>
<feature type="compositionally biased region" description="Low complexity" evidence="1">
    <location>
        <begin position="115"/>
        <end position="129"/>
    </location>
</feature>
<feature type="compositionally biased region" description="Polar residues" evidence="1">
    <location>
        <begin position="222"/>
        <end position="231"/>
    </location>
</feature>
<feature type="region of interest" description="Disordered" evidence="1">
    <location>
        <begin position="17"/>
        <end position="231"/>
    </location>
</feature>
<evidence type="ECO:0000256" key="1">
    <source>
        <dbReference type="SAM" id="MobiDB-lite"/>
    </source>
</evidence>
<organism evidence="2 3">
    <name type="scientific">Asanoa ferruginea</name>
    <dbReference type="NCBI Taxonomy" id="53367"/>
    <lineage>
        <taxon>Bacteria</taxon>
        <taxon>Bacillati</taxon>
        <taxon>Actinomycetota</taxon>
        <taxon>Actinomycetes</taxon>
        <taxon>Micromonosporales</taxon>
        <taxon>Micromonosporaceae</taxon>
        <taxon>Asanoa</taxon>
    </lineage>
</organism>